<comment type="caution">
    <text evidence="1">The sequence shown here is derived from an EMBL/GenBank/DDBJ whole genome shotgun (WGS) entry which is preliminary data.</text>
</comment>
<dbReference type="EMBL" id="JBHSKD010000018">
    <property type="protein sequence ID" value="MFC5177866.1"/>
    <property type="molecule type" value="Genomic_DNA"/>
</dbReference>
<dbReference type="RefSeq" id="WP_378591272.1">
    <property type="nucleotide sequence ID" value="NZ_JBHSKD010000018.1"/>
</dbReference>
<dbReference type="Proteomes" id="UP001596087">
    <property type="component" value="Unassembled WGS sequence"/>
</dbReference>
<reference evidence="2" key="1">
    <citation type="journal article" date="2019" name="Int. J. Syst. Evol. Microbiol.">
        <title>The Global Catalogue of Microorganisms (GCM) 10K type strain sequencing project: providing services to taxonomists for standard genome sequencing and annotation.</title>
        <authorList>
            <consortium name="The Broad Institute Genomics Platform"/>
            <consortium name="The Broad Institute Genome Sequencing Center for Infectious Disease"/>
            <person name="Wu L."/>
            <person name="Ma J."/>
        </authorList>
    </citation>
    <scope>NUCLEOTIDE SEQUENCE [LARGE SCALE GENOMIC DNA]</scope>
    <source>
        <strain evidence="2">DFY41</strain>
    </source>
</reference>
<dbReference type="Pfam" id="PF19866">
    <property type="entry name" value="DUF6339"/>
    <property type="match status" value="1"/>
</dbReference>
<proteinExistence type="predicted"/>
<accession>A0ABW0BMG1</accession>
<dbReference type="InterPro" id="IPR045920">
    <property type="entry name" value="DUF6339"/>
</dbReference>
<name>A0ABW0BMG1_9ACTN</name>
<evidence type="ECO:0000313" key="2">
    <source>
        <dbReference type="Proteomes" id="UP001596087"/>
    </source>
</evidence>
<evidence type="ECO:0000313" key="1">
    <source>
        <dbReference type="EMBL" id="MFC5177866.1"/>
    </source>
</evidence>
<sequence>MVSAYTSGGLEAVQSLVQFDHHRKRPVSSGRIARPDEVRKVREGVLPDVLPWLERGYVGSSEDKAAFDNALGAALHRELSIVPSDAAHEETWSFLTIIVFPDLAAVRFSSLHRDRLIGTGRNTLRRSWQRQEVLGSLLQQGDPRMREDELVGLFERTAMVRNRPLARQAVSAVLERPGRGRTEWAREFYKAVAFQTGARLLDVLDDAAIQDVIRQAVDAASRPVERPSS</sequence>
<gene>
    <name evidence="1" type="ORF">ACFPGP_14380</name>
</gene>
<organism evidence="1 2">
    <name type="scientific">Nocardioides taihuensis</name>
    <dbReference type="NCBI Taxonomy" id="1835606"/>
    <lineage>
        <taxon>Bacteria</taxon>
        <taxon>Bacillati</taxon>
        <taxon>Actinomycetota</taxon>
        <taxon>Actinomycetes</taxon>
        <taxon>Propionibacteriales</taxon>
        <taxon>Nocardioidaceae</taxon>
        <taxon>Nocardioides</taxon>
    </lineage>
</organism>
<keyword evidence="2" id="KW-1185">Reference proteome</keyword>
<protein>
    <submittedName>
        <fullName evidence="1">Uncharacterized protein</fullName>
    </submittedName>
</protein>